<dbReference type="InterPro" id="IPR027417">
    <property type="entry name" value="P-loop_NTPase"/>
</dbReference>
<proteinExistence type="predicted"/>
<evidence type="ECO:0000313" key="1">
    <source>
        <dbReference type="EMBL" id="CAB4123195.1"/>
    </source>
</evidence>
<reference evidence="1" key="1">
    <citation type="submission" date="2020-04" db="EMBL/GenBank/DDBJ databases">
        <authorList>
            <person name="Chiriac C."/>
            <person name="Salcher M."/>
            <person name="Ghai R."/>
            <person name="Kavagutti S V."/>
        </authorList>
    </citation>
    <scope>NUCLEOTIDE SEQUENCE</scope>
</reference>
<dbReference type="Gene3D" id="3.40.50.300">
    <property type="entry name" value="P-loop containing nucleotide triphosphate hydrolases"/>
    <property type="match status" value="1"/>
</dbReference>
<organism evidence="1">
    <name type="scientific">uncultured Caudovirales phage</name>
    <dbReference type="NCBI Taxonomy" id="2100421"/>
    <lineage>
        <taxon>Viruses</taxon>
        <taxon>Duplodnaviria</taxon>
        <taxon>Heunggongvirae</taxon>
        <taxon>Uroviricota</taxon>
        <taxon>Caudoviricetes</taxon>
        <taxon>Peduoviridae</taxon>
        <taxon>Maltschvirus</taxon>
        <taxon>Maltschvirus maltsch</taxon>
    </lineage>
</organism>
<gene>
    <name evidence="1" type="ORF">UFOVP29_354</name>
</gene>
<protein>
    <submittedName>
        <fullName evidence="1">AAA domain containing protein</fullName>
    </submittedName>
</protein>
<dbReference type="SUPFAM" id="SSF52540">
    <property type="entry name" value="P-loop containing nucleoside triphosphate hydrolases"/>
    <property type="match status" value="1"/>
</dbReference>
<sequence length="209" mass="23773">MRIQEFITPVIQEGLYDKYTFKAVFMAGAPGAGKSTVRDALFAGTGLKIVDPDYIHSLLQRSLREDELSFSPQRNKAIRLRNQFLSQGLGFILDGTNPDPTEVEFVKNQLQDRGYDVSMVLVNAPLDVCLARIQARQERTGRQVDEPYARGVYRRIQGNRDQYRAMFGDQFFEIINDKPQLAIGISRRKILNWLNTPVDPPVALTHDSQ</sequence>
<dbReference type="Pfam" id="PF13671">
    <property type="entry name" value="AAA_33"/>
    <property type="match status" value="1"/>
</dbReference>
<accession>A0A6J5KPF7</accession>
<name>A0A6J5KPF7_9CAUD</name>
<dbReference type="EMBL" id="LR796167">
    <property type="protein sequence ID" value="CAB4123195.1"/>
    <property type="molecule type" value="Genomic_DNA"/>
</dbReference>